<dbReference type="PANTHER" id="PTHR31988:SF19">
    <property type="entry name" value="9-O-ACETYL-N-ACETYLNEURAMINIC ACID DEACETYLASE-RELATED"/>
    <property type="match status" value="1"/>
</dbReference>
<dbReference type="SMR" id="O59869"/>
<reference evidence="5" key="1">
    <citation type="journal article" date="1999" name="Appl. Environ. Microbiol.">
        <title>Characterization of an acetyl xylan esterase from the anaerobic fungus Orpinomyces sp. strain PC-2.</title>
        <authorList>
            <person name="Blum D.L."/>
            <person name="Li X.L."/>
            <person name="Chen H."/>
            <person name="Ljungdahl L.G."/>
        </authorList>
    </citation>
    <scope>NUCLEOTIDE SEQUENCE</scope>
    <source>
        <strain evidence="5">PC-2</strain>
    </source>
</reference>
<feature type="compositionally biased region" description="Acidic residues" evidence="2">
    <location>
        <begin position="302"/>
        <end position="313"/>
    </location>
</feature>
<dbReference type="Pfam" id="PF03629">
    <property type="entry name" value="SASA"/>
    <property type="match status" value="1"/>
</dbReference>
<feature type="domain" description="Sialate O-acetylesterase" evidence="4">
    <location>
        <begin position="28"/>
        <end position="270"/>
    </location>
</feature>
<evidence type="ECO:0000256" key="3">
    <source>
        <dbReference type="SAM" id="SignalP"/>
    </source>
</evidence>
<sequence>MRTSVVITFLAAALTVMAKPHAKPDPNFHIYLALGQSNMEGQGNVEAQDRVEDKRFKLISTADECMGRELGEWYPALPPIVNCYGNLGPVDYFGRTLTKKLPKEVKVGVCAVAVAGCDIQLFEEENYKSYEIPDWMQGRIDHYGGNPFRRLVNIAKKAQKAGVIKGILLHQGETNNGQEDWPKRIKVVYERLLKELNLKAEEVPLLAGEVVREEYEGMCSLHNTVIKKLPEVIPTAHVISAEGLDDGGDDLHFSSASYRILGERYADKMLELLKKPAKPADKPQKPQKPAKSEDEQVVSDVEAADEVDSADEE</sequence>
<evidence type="ECO:0000256" key="1">
    <source>
        <dbReference type="ARBA" id="ARBA00022801"/>
    </source>
</evidence>
<dbReference type="BRENDA" id="3.1.1.72">
    <property type="organism ID" value="4441"/>
</dbReference>
<dbReference type="InterPro" id="IPR052940">
    <property type="entry name" value="Carb_Esterase_6"/>
</dbReference>
<name>O59869_ORPSP</name>
<evidence type="ECO:0000259" key="4">
    <source>
        <dbReference type="Pfam" id="PF03629"/>
    </source>
</evidence>
<keyword evidence="1" id="KW-0378">Hydrolase</keyword>
<gene>
    <name evidence="5" type="primary">AxeA</name>
</gene>
<feature type="region of interest" description="Disordered" evidence="2">
    <location>
        <begin position="273"/>
        <end position="313"/>
    </location>
</feature>
<accession>O59869</accession>
<proteinExistence type="evidence at transcript level"/>
<dbReference type="GO" id="GO:0016787">
    <property type="term" value="F:hydrolase activity"/>
    <property type="evidence" value="ECO:0007669"/>
    <property type="project" value="UniProtKB-KW"/>
</dbReference>
<dbReference type="Gene3D" id="3.40.50.1110">
    <property type="entry name" value="SGNH hydrolase"/>
    <property type="match status" value="1"/>
</dbReference>
<dbReference type="AlphaFoldDB" id="O59869"/>
<feature type="signal peptide" evidence="3">
    <location>
        <begin position="1"/>
        <end position="18"/>
    </location>
</feature>
<dbReference type="SUPFAM" id="SSF52266">
    <property type="entry name" value="SGNH hydrolase"/>
    <property type="match status" value="1"/>
</dbReference>
<evidence type="ECO:0000313" key="5">
    <source>
        <dbReference type="EMBL" id="AAC14690.1"/>
    </source>
</evidence>
<protein>
    <submittedName>
        <fullName evidence="5">Acetyl xylan esterase A</fullName>
    </submittedName>
</protein>
<keyword evidence="3" id="KW-0732">Signal</keyword>
<feature type="chain" id="PRO_5004159923" evidence="3">
    <location>
        <begin position="19"/>
        <end position="313"/>
    </location>
</feature>
<evidence type="ECO:0000256" key="2">
    <source>
        <dbReference type="SAM" id="MobiDB-lite"/>
    </source>
</evidence>
<dbReference type="InterPro" id="IPR005181">
    <property type="entry name" value="SASA"/>
</dbReference>
<dbReference type="InterPro" id="IPR036514">
    <property type="entry name" value="SGNH_hydro_sf"/>
</dbReference>
<dbReference type="EMBL" id="AF001178">
    <property type="protein sequence ID" value="AAC14690.1"/>
    <property type="molecule type" value="mRNA"/>
</dbReference>
<feature type="compositionally biased region" description="Basic and acidic residues" evidence="2">
    <location>
        <begin position="273"/>
        <end position="294"/>
    </location>
</feature>
<dbReference type="PANTHER" id="PTHR31988">
    <property type="entry name" value="ESTERASE, PUTATIVE (DUF303)-RELATED"/>
    <property type="match status" value="1"/>
</dbReference>
<organism evidence="5">
    <name type="scientific">Orpinomyces sp. (strain PC-2)</name>
    <dbReference type="NCBI Taxonomy" id="50059"/>
    <lineage>
        <taxon>Eukaryota</taxon>
        <taxon>Fungi</taxon>
        <taxon>Fungi incertae sedis</taxon>
        <taxon>Chytridiomycota</taxon>
        <taxon>Chytridiomycota incertae sedis</taxon>
        <taxon>Neocallimastigomycetes</taxon>
        <taxon>Neocallimastigales</taxon>
        <taxon>Neocallimastigaceae</taxon>
        <taxon>Orpinomyces</taxon>
    </lineage>
</organism>